<comment type="caution">
    <text evidence="1">The sequence shown here is derived from an EMBL/GenBank/DDBJ whole genome shotgun (WGS) entry which is preliminary data.</text>
</comment>
<gene>
    <name evidence="2" type="ORF">SAMN03159428_02937</name>
    <name evidence="1" type="ORF">SAMN03159514_02134</name>
</gene>
<organism evidence="1 4">
    <name type="scientific">Kosakonia radicincitans</name>
    <dbReference type="NCBI Taxonomy" id="283686"/>
    <lineage>
        <taxon>Bacteria</taxon>
        <taxon>Pseudomonadati</taxon>
        <taxon>Pseudomonadota</taxon>
        <taxon>Gammaproteobacteria</taxon>
        <taxon>Enterobacterales</taxon>
        <taxon>Enterobacteriaceae</taxon>
        <taxon>Kosakonia</taxon>
    </lineage>
</organism>
<dbReference type="AlphaFoldDB" id="A0AAX2ERS2"/>
<sequence length="118" mass="12904">MKGAALLIRNYHAKKSPFDINRSASRVHFCKATINIVTLFKQRGSQCAFRTLECALGEYASANGTDFGLAGDNRPHSGRCLAHNFDIIAIRIKNIGCVVRLMVVATYSGRTVAFPTSL</sequence>
<proteinExistence type="predicted"/>
<evidence type="ECO:0000313" key="4">
    <source>
        <dbReference type="Proteomes" id="UP000199173"/>
    </source>
</evidence>
<protein>
    <submittedName>
        <fullName evidence="1">Uncharacterized protein</fullName>
    </submittedName>
</protein>
<evidence type="ECO:0000313" key="1">
    <source>
        <dbReference type="EMBL" id="SFR11109.1"/>
    </source>
</evidence>
<evidence type="ECO:0000313" key="3">
    <source>
        <dbReference type="Proteomes" id="UP000198760"/>
    </source>
</evidence>
<keyword evidence="3" id="KW-1185">Reference proteome</keyword>
<reference evidence="3 4" key="1">
    <citation type="submission" date="2016-10" db="EMBL/GenBank/DDBJ databases">
        <authorList>
            <person name="Varghese N."/>
            <person name="Submissions S."/>
        </authorList>
    </citation>
    <scope>NUCLEOTIDE SEQUENCE [LARGE SCALE GENOMIC DNA]</scope>
    <source>
        <strain evidence="2 3">NFIX06</strain>
        <strain evidence="1 4">NFIX08</strain>
    </source>
</reference>
<name>A0AAX2ERS2_9ENTR</name>
<accession>A0AAX2ERS2</accession>
<evidence type="ECO:0000313" key="2">
    <source>
        <dbReference type="EMBL" id="SFT94650.1"/>
    </source>
</evidence>
<dbReference type="Proteomes" id="UP000198760">
    <property type="component" value="Unassembled WGS sequence"/>
</dbReference>
<dbReference type="EMBL" id="FPAV01000007">
    <property type="protein sequence ID" value="SFT94650.1"/>
    <property type="molecule type" value="Genomic_DNA"/>
</dbReference>
<dbReference type="Proteomes" id="UP000199173">
    <property type="component" value="Unassembled WGS sequence"/>
</dbReference>
<dbReference type="EMBL" id="FOYJ01000004">
    <property type="protein sequence ID" value="SFR11109.1"/>
    <property type="molecule type" value="Genomic_DNA"/>
</dbReference>